<feature type="region of interest" description="Disordered" evidence="3">
    <location>
        <begin position="433"/>
        <end position="454"/>
    </location>
</feature>
<dbReference type="InterPro" id="IPR009291">
    <property type="entry name" value="Vps62"/>
</dbReference>
<feature type="domain" description="Beta/gamma crystallin 'Greek key'" evidence="5">
    <location>
        <begin position="78"/>
        <end position="121"/>
    </location>
</feature>
<evidence type="ECO:0000256" key="3">
    <source>
        <dbReference type="SAM" id="MobiDB-lite"/>
    </source>
</evidence>
<sequence>MLIRRGEWSGSIFQEVRRIRKARQAKIWILALLVGILTVSGLGLPGASLAGAESEEGFGFGADNSDAARLSASYASHLPVTVYDNSPYGGKEQAFDIGSYDWDVINAGVGNDKISSLRVAPGYKVTLYKDAGFSGATKVFTADVMYVDDFNDQASSLKVEAITPLDATSFAVPGNAYTDMSKRSVLESFAPKIWFAQGEVYFPSSVEYTFPYVERYLNPNSGNYEFRTKEALNPYNKKLPYFNGDLQNAPIYAFWVEKDYNNVDLVYFQFSPYDLGKTVLGSEFGDHVGDFERVTVRLAKFVYNGQNYLKPVQVFYGYHSSGITYRWDEVDKIGGTHPVAYSAFGSHGMWKDPGNHVYQDIVIAKLTDVTNQGTSWDTWNRVQAFEYFPNASTGVGLGNPWPTWLNKDYTNPNSGAVYRFGNPAQGSVFGQPLLADGPTGPQEKTALTSDTILD</sequence>
<comment type="caution">
    <text evidence="6">The sequence shown here is derived from an EMBL/GenBank/DDBJ whole genome shotgun (WGS) entry which is preliminary data.</text>
</comment>
<feature type="transmembrane region" description="Helical" evidence="4">
    <location>
        <begin position="27"/>
        <end position="47"/>
    </location>
</feature>
<keyword evidence="2" id="KW-0677">Repeat</keyword>
<feature type="compositionally biased region" description="Polar residues" evidence="3">
    <location>
        <begin position="445"/>
        <end position="454"/>
    </location>
</feature>
<dbReference type="SUPFAM" id="SSF49695">
    <property type="entry name" value="gamma-Crystallin-like"/>
    <property type="match status" value="1"/>
</dbReference>
<keyword evidence="4" id="KW-0812">Transmembrane</keyword>
<dbReference type="PANTHER" id="PTHR48174:SF5">
    <property type="entry name" value="VACUOLAR PROTEIN SORTING-ASSOCIATED PROTEIN 62"/>
    <property type="match status" value="1"/>
</dbReference>
<dbReference type="Pfam" id="PF06101">
    <property type="entry name" value="Vps62"/>
    <property type="match status" value="1"/>
</dbReference>
<dbReference type="InterPro" id="IPR001064">
    <property type="entry name" value="Beta/gamma_crystallin"/>
</dbReference>
<dbReference type="InterPro" id="IPR011024">
    <property type="entry name" value="G_crystallin-like"/>
</dbReference>
<evidence type="ECO:0000313" key="7">
    <source>
        <dbReference type="Proteomes" id="UP000609323"/>
    </source>
</evidence>
<dbReference type="Proteomes" id="UP000609323">
    <property type="component" value="Unassembled WGS sequence"/>
</dbReference>
<dbReference type="EMBL" id="BMHF01000007">
    <property type="protein sequence ID" value="GGA36844.1"/>
    <property type="molecule type" value="Genomic_DNA"/>
</dbReference>
<gene>
    <name evidence="6" type="ORF">GCM10010917_22450</name>
</gene>
<evidence type="ECO:0000256" key="2">
    <source>
        <dbReference type="ARBA" id="ARBA00022737"/>
    </source>
</evidence>
<evidence type="ECO:0000259" key="5">
    <source>
        <dbReference type="PROSITE" id="PS50915"/>
    </source>
</evidence>
<evidence type="ECO:0000313" key="6">
    <source>
        <dbReference type="EMBL" id="GGA36844.1"/>
    </source>
</evidence>
<dbReference type="PROSITE" id="PS50915">
    <property type="entry name" value="CRYSTALLIN_BETA_GAMMA"/>
    <property type="match status" value="1"/>
</dbReference>
<protein>
    <recommendedName>
        <fullName evidence="5">Beta/gamma crystallin 'Greek key' domain-containing protein</fullName>
    </recommendedName>
</protein>
<evidence type="ECO:0000256" key="1">
    <source>
        <dbReference type="ARBA" id="ARBA00009646"/>
    </source>
</evidence>
<organism evidence="6 7">
    <name type="scientific">Paenibacillus physcomitrellae</name>
    <dbReference type="NCBI Taxonomy" id="1619311"/>
    <lineage>
        <taxon>Bacteria</taxon>
        <taxon>Bacillati</taxon>
        <taxon>Bacillota</taxon>
        <taxon>Bacilli</taxon>
        <taxon>Bacillales</taxon>
        <taxon>Paenibacillaceae</taxon>
        <taxon>Paenibacillus</taxon>
    </lineage>
</organism>
<comment type="similarity">
    <text evidence="1">Belongs to the beta/gamma-crystallin family.</text>
</comment>
<dbReference type="PANTHER" id="PTHR48174">
    <property type="entry name" value="DUF946 FAMILY PROTEIN"/>
    <property type="match status" value="1"/>
</dbReference>
<name>A0ABQ1G5C0_9BACL</name>
<proteinExistence type="inferred from homology"/>
<keyword evidence="4" id="KW-0472">Membrane</keyword>
<dbReference type="Gene3D" id="2.60.20.10">
    <property type="entry name" value="Crystallins"/>
    <property type="match status" value="1"/>
</dbReference>
<keyword evidence="7" id="KW-1185">Reference proteome</keyword>
<keyword evidence="4" id="KW-1133">Transmembrane helix</keyword>
<dbReference type="RefSeq" id="WP_094095627.1">
    <property type="nucleotide sequence ID" value="NZ_BMHF01000007.1"/>
</dbReference>
<accession>A0ABQ1G5C0</accession>
<evidence type="ECO:0000256" key="4">
    <source>
        <dbReference type="SAM" id="Phobius"/>
    </source>
</evidence>
<reference evidence="7" key="1">
    <citation type="journal article" date="2019" name="Int. J. Syst. Evol. Microbiol.">
        <title>The Global Catalogue of Microorganisms (GCM) 10K type strain sequencing project: providing services to taxonomists for standard genome sequencing and annotation.</title>
        <authorList>
            <consortium name="The Broad Institute Genomics Platform"/>
            <consortium name="The Broad Institute Genome Sequencing Center for Infectious Disease"/>
            <person name="Wu L."/>
            <person name="Ma J."/>
        </authorList>
    </citation>
    <scope>NUCLEOTIDE SEQUENCE [LARGE SCALE GENOMIC DNA]</scope>
    <source>
        <strain evidence="7">CGMCC 1.15044</strain>
    </source>
</reference>